<organism evidence="3 4">
    <name type="scientific">Oidiodendron maius (strain Zn)</name>
    <dbReference type="NCBI Taxonomy" id="913774"/>
    <lineage>
        <taxon>Eukaryota</taxon>
        <taxon>Fungi</taxon>
        <taxon>Dikarya</taxon>
        <taxon>Ascomycota</taxon>
        <taxon>Pezizomycotina</taxon>
        <taxon>Leotiomycetes</taxon>
        <taxon>Leotiomycetes incertae sedis</taxon>
        <taxon>Myxotrichaceae</taxon>
        <taxon>Oidiodendron</taxon>
    </lineage>
</organism>
<gene>
    <name evidence="3" type="ORF">OIDMADRAFT_60893</name>
</gene>
<protein>
    <recommendedName>
        <fullName evidence="5">Secreted protein</fullName>
    </recommendedName>
</protein>
<feature type="region of interest" description="Disordered" evidence="1">
    <location>
        <begin position="23"/>
        <end position="97"/>
    </location>
</feature>
<feature type="compositionally biased region" description="Basic residues" evidence="1">
    <location>
        <begin position="44"/>
        <end position="64"/>
    </location>
</feature>
<dbReference type="InParanoid" id="A0A0C3GD21"/>
<dbReference type="EMBL" id="KN832891">
    <property type="protein sequence ID" value="KIM94055.1"/>
    <property type="molecule type" value="Genomic_DNA"/>
</dbReference>
<dbReference type="Proteomes" id="UP000054321">
    <property type="component" value="Unassembled WGS sequence"/>
</dbReference>
<reference evidence="3 4" key="1">
    <citation type="submission" date="2014-04" db="EMBL/GenBank/DDBJ databases">
        <authorList>
            <consortium name="DOE Joint Genome Institute"/>
            <person name="Kuo A."/>
            <person name="Martino E."/>
            <person name="Perotto S."/>
            <person name="Kohler A."/>
            <person name="Nagy L.G."/>
            <person name="Floudas D."/>
            <person name="Copeland A."/>
            <person name="Barry K.W."/>
            <person name="Cichocki N."/>
            <person name="Veneault-Fourrey C."/>
            <person name="LaButti K."/>
            <person name="Lindquist E.A."/>
            <person name="Lipzen A."/>
            <person name="Lundell T."/>
            <person name="Morin E."/>
            <person name="Murat C."/>
            <person name="Sun H."/>
            <person name="Tunlid A."/>
            <person name="Henrissat B."/>
            <person name="Grigoriev I.V."/>
            <person name="Hibbett D.S."/>
            <person name="Martin F."/>
            <person name="Nordberg H.P."/>
            <person name="Cantor M.N."/>
            <person name="Hua S.X."/>
        </authorList>
    </citation>
    <scope>NUCLEOTIDE SEQUENCE [LARGE SCALE GENOMIC DNA]</scope>
    <source>
        <strain evidence="3 4">Zn</strain>
    </source>
</reference>
<accession>A0A0C3GD21</accession>
<evidence type="ECO:0000256" key="1">
    <source>
        <dbReference type="SAM" id="MobiDB-lite"/>
    </source>
</evidence>
<reference evidence="4" key="2">
    <citation type="submission" date="2015-01" db="EMBL/GenBank/DDBJ databases">
        <title>Evolutionary Origins and Diversification of the Mycorrhizal Mutualists.</title>
        <authorList>
            <consortium name="DOE Joint Genome Institute"/>
            <consortium name="Mycorrhizal Genomics Consortium"/>
            <person name="Kohler A."/>
            <person name="Kuo A."/>
            <person name="Nagy L.G."/>
            <person name="Floudas D."/>
            <person name="Copeland A."/>
            <person name="Barry K.W."/>
            <person name="Cichocki N."/>
            <person name="Veneault-Fourrey C."/>
            <person name="LaButti K."/>
            <person name="Lindquist E.A."/>
            <person name="Lipzen A."/>
            <person name="Lundell T."/>
            <person name="Morin E."/>
            <person name="Murat C."/>
            <person name="Riley R."/>
            <person name="Ohm R."/>
            <person name="Sun H."/>
            <person name="Tunlid A."/>
            <person name="Henrissat B."/>
            <person name="Grigoriev I.V."/>
            <person name="Hibbett D.S."/>
            <person name="Martin F."/>
        </authorList>
    </citation>
    <scope>NUCLEOTIDE SEQUENCE [LARGE SCALE GENOMIC DNA]</scope>
    <source>
        <strain evidence="4">Zn</strain>
    </source>
</reference>
<feature type="signal peptide" evidence="2">
    <location>
        <begin position="1"/>
        <end position="22"/>
    </location>
</feature>
<dbReference type="AlphaFoldDB" id="A0A0C3GD21"/>
<sequence>MLFQKFLVSTLVAAGPLRLVIGSPVDRNASSVTVSVPTSTGFHSHSHWSKSTAHHSKPTSHHSKPTGESTSKAKPTTTHHTKPTSESASKVKPTTSV</sequence>
<keyword evidence="2" id="KW-0732">Signal</keyword>
<feature type="compositionally biased region" description="Polar residues" evidence="1">
    <location>
        <begin position="86"/>
        <end position="97"/>
    </location>
</feature>
<evidence type="ECO:0008006" key="5">
    <source>
        <dbReference type="Google" id="ProtNLM"/>
    </source>
</evidence>
<evidence type="ECO:0000313" key="3">
    <source>
        <dbReference type="EMBL" id="KIM94055.1"/>
    </source>
</evidence>
<keyword evidence="4" id="KW-1185">Reference proteome</keyword>
<feature type="compositionally biased region" description="Low complexity" evidence="1">
    <location>
        <begin position="30"/>
        <end position="40"/>
    </location>
</feature>
<feature type="chain" id="PRO_5002177604" description="Secreted protein" evidence="2">
    <location>
        <begin position="23"/>
        <end position="97"/>
    </location>
</feature>
<dbReference type="HOGENOM" id="CLU_2347265_0_0_1"/>
<evidence type="ECO:0000256" key="2">
    <source>
        <dbReference type="SAM" id="SignalP"/>
    </source>
</evidence>
<evidence type="ECO:0000313" key="4">
    <source>
        <dbReference type="Proteomes" id="UP000054321"/>
    </source>
</evidence>
<name>A0A0C3GD21_OIDMZ</name>
<proteinExistence type="predicted"/>